<proteinExistence type="predicted"/>
<name>A0A9P7VDD7_9ASCO</name>
<sequence length="525" mass="59724">MSKRFLPQDITGSLTPIRSYESESSTHLPTYAQFNSIVRKSLDVTSPIDDLESEEHVRNTYEVPVHSLGVSPSRPNIYSTHVEDDRLIDNLDQLRSEKRISVDVSIDNRQTVFQVNEIISGMVILENRSKGLADITVVYIQLQGWLQDYKFLSMVHISPETTCAINLKPREKRQFEFKFKVPEQKILINDQVPLHANMYPSWEATDLETHSLGVPIAYLISCHVVGLYKHSIPSEYFIMGEMTLPIQLYAIYPPLELFVELEYNEAICTKLKTHLIWINKQNIEKWTEPLFLKPSRIDLKIFSIPDSVTIRHVSPLHPIPTQKLRIPINIHDSKAYNSIKADLVAVTVKSPTHIPIILTHSMFYRQMASSHIDYSTLVSGPLKQFIGRINKIGSHFETEEILAIMNDSPSTSPTKASSLSNLIVDDELSANLDTLINLKVAYTTLPFIKPKITPTLNGLEIEINLKFLHLKGKDIAVASNRFGMEGFQLILDFQGCHAARLYYLSLELGYASKFLVHLYLPVKIS</sequence>
<dbReference type="Proteomes" id="UP000790833">
    <property type="component" value="Unassembled WGS sequence"/>
</dbReference>
<evidence type="ECO:0000313" key="1">
    <source>
        <dbReference type="EMBL" id="KAG7196078.1"/>
    </source>
</evidence>
<dbReference type="RefSeq" id="XP_043051623.1">
    <property type="nucleotide sequence ID" value="XM_043190946.1"/>
</dbReference>
<gene>
    <name evidence="1" type="ORF">KQ657_000090</name>
</gene>
<dbReference type="AlphaFoldDB" id="A0A9P7VDD7"/>
<dbReference type="EMBL" id="JAHMUF010000001">
    <property type="protein sequence ID" value="KAG7196078.1"/>
    <property type="molecule type" value="Genomic_DNA"/>
</dbReference>
<comment type="caution">
    <text evidence="1">The sequence shown here is derived from an EMBL/GenBank/DDBJ whole genome shotgun (WGS) entry which is preliminary data.</text>
</comment>
<keyword evidence="2" id="KW-1185">Reference proteome</keyword>
<protein>
    <submittedName>
        <fullName evidence="1">Uncharacterized protein</fullName>
    </submittedName>
</protein>
<evidence type="ECO:0000313" key="2">
    <source>
        <dbReference type="Proteomes" id="UP000790833"/>
    </source>
</evidence>
<dbReference type="GeneID" id="66113464"/>
<accession>A0A9P7VDD7</accession>
<reference evidence="1" key="1">
    <citation type="submission" date="2021-03" db="EMBL/GenBank/DDBJ databases">
        <authorList>
            <person name="Palmer J.M."/>
        </authorList>
    </citation>
    <scope>NUCLEOTIDE SEQUENCE</scope>
    <source>
        <strain evidence="1">ARV_011</strain>
    </source>
</reference>
<organism evidence="1 2">
    <name type="scientific">Scheffersomyces spartinae</name>
    <dbReference type="NCBI Taxonomy" id="45513"/>
    <lineage>
        <taxon>Eukaryota</taxon>
        <taxon>Fungi</taxon>
        <taxon>Dikarya</taxon>
        <taxon>Ascomycota</taxon>
        <taxon>Saccharomycotina</taxon>
        <taxon>Pichiomycetes</taxon>
        <taxon>Debaryomycetaceae</taxon>
        <taxon>Scheffersomyces</taxon>
    </lineage>
</organism>